<evidence type="ECO:0000256" key="2">
    <source>
        <dbReference type="ARBA" id="ARBA00022676"/>
    </source>
</evidence>
<accession>A0A1I7GRA6</accession>
<dbReference type="PANTHER" id="PTHR30474">
    <property type="entry name" value="CELL CYCLE PROTEIN"/>
    <property type="match status" value="1"/>
</dbReference>
<keyword evidence="2" id="KW-0328">Glycosyltransferase</keyword>
<dbReference type="GO" id="GO:0051301">
    <property type="term" value="P:cell division"/>
    <property type="evidence" value="ECO:0007669"/>
    <property type="project" value="UniProtKB-KW"/>
</dbReference>
<dbReference type="EC" id="2.4.99.28" evidence="14"/>
<feature type="transmembrane region" description="Helical" evidence="16">
    <location>
        <begin position="802"/>
        <end position="821"/>
    </location>
</feature>
<dbReference type="EMBL" id="FPBO01000004">
    <property type="protein sequence ID" value="SFU50975.1"/>
    <property type="molecule type" value="Genomic_DNA"/>
</dbReference>
<feature type="transmembrane region" description="Helical" evidence="16">
    <location>
        <begin position="382"/>
        <end position="400"/>
    </location>
</feature>
<feature type="transmembrane region" description="Helical" evidence="16">
    <location>
        <begin position="468"/>
        <end position="484"/>
    </location>
</feature>
<dbReference type="Pfam" id="PF01098">
    <property type="entry name" value="FTSW_RODA_SPOVE"/>
    <property type="match status" value="1"/>
</dbReference>
<evidence type="ECO:0000256" key="8">
    <source>
        <dbReference type="ARBA" id="ARBA00023136"/>
    </source>
</evidence>
<keyword evidence="5" id="KW-0133">Cell shape</keyword>
<feature type="transmembrane region" description="Helical" evidence="16">
    <location>
        <begin position="762"/>
        <end position="782"/>
    </location>
</feature>
<proteinExistence type="inferred from homology"/>
<evidence type="ECO:0000256" key="15">
    <source>
        <dbReference type="ARBA" id="ARBA00049902"/>
    </source>
</evidence>
<keyword evidence="4 16" id="KW-0812">Transmembrane</keyword>
<feature type="transmembrane region" description="Helical" evidence="16">
    <location>
        <begin position="406"/>
        <end position="424"/>
    </location>
</feature>
<dbReference type="STRING" id="1035707.SAMN05216552_100448"/>
<gene>
    <name evidence="17" type="ORF">SAMN05216552_100448</name>
</gene>
<comment type="similarity">
    <text evidence="11">Belongs to the SEDS family. FtsW subfamily.</text>
</comment>
<dbReference type="GO" id="GO:0008955">
    <property type="term" value="F:peptidoglycan glycosyltransferase activity"/>
    <property type="evidence" value="ECO:0007669"/>
    <property type="project" value="UniProtKB-EC"/>
</dbReference>
<evidence type="ECO:0000313" key="17">
    <source>
        <dbReference type="EMBL" id="SFU50975.1"/>
    </source>
</evidence>
<evidence type="ECO:0000256" key="7">
    <source>
        <dbReference type="ARBA" id="ARBA00022989"/>
    </source>
</evidence>
<evidence type="ECO:0000256" key="1">
    <source>
        <dbReference type="ARBA" id="ARBA00004141"/>
    </source>
</evidence>
<keyword evidence="6" id="KW-0573">Peptidoglycan synthesis</keyword>
<evidence type="ECO:0000313" key="18">
    <source>
        <dbReference type="Proteomes" id="UP000199391"/>
    </source>
</evidence>
<comment type="subcellular location">
    <subcellularLocation>
        <location evidence="1">Membrane</location>
        <topology evidence="1">Multi-pass membrane protein</topology>
    </subcellularLocation>
</comment>
<feature type="transmembrane region" description="Helical" evidence="16">
    <location>
        <begin position="53"/>
        <end position="73"/>
    </location>
</feature>
<evidence type="ECO:0000256" key="13">
    <source>
        <dbReference type="ARBA" id="ARBA00041418"/>
    </source>
</evidence>
<organism evidence="17 18">
    <name type="scientific">Pseudoduganella namucuonensis</name>
    <dbReference type="NCBI Taxonomy" id="1035707"/>
    <lineage>
        <taxon>Bacteria</taxon>
        <taxon>Pseudomonadati</taxon>
        <taxon>Pseudomonadota</taxon>
        <taxon>Betaproteobacteria</taxon>
        <taxon>Burkholderiales</taxon>
        <taxon>Oxalobacteraceae</taxon>
        <taxon>Telluria group</taxon>
        <taxon>Pseudoduganella</taxon>
    </lineage>
</organism>
<evidence type="ECO:0000256" key="12">
    <source>
        <dbReference type="ARBA" id="ARBA00041185"/>
    </source>
</evidence>
<name>A0A1I7GRA6_9BURK</name>
<evidence type="ECO:0000256" key="3">
    <source>
        <dbReference type="ARBA" id="ARBA00022679"/>
    </source>
</evidence>
<dbReference type="GO" id="GO:0008360">
    <property type="term" value="P:regulation of cell shape"/>
    <property type="evidence" value="ECO:0007669"/>
    <property type="project" value="UniProtKB-KW"/>
</dbReference>
<feature type="transmembrane region" description="Helical" evidence="16">
    <location>
        <begin position="529"/>
        <end position="550"/>
    </location>
</feature>
<protein>
    <recommendedName>
        <fullName evidence="12">Probable peptidoglycan glycosyltransferase FtsW</fullName>
        <ecNumber evidence="14">2.4.99.28</ecNumber>
    </recommendedName>
    <alternativeName>
        <fullName evidence="13">Cell division protein FtsW</fullName>
    </alternativeName>
    <alternativeName>
        <fullName evidence="10">Cell wall polymerase</fullName>
    </alternativeName>
    <alternativeName>
        <fullName evidence="9">Peptidoglycan polymerase</fullName>
    </alternativeName>
</protein>
<comment type="catalytic activity">
    <reaction evidence="15">
        <text>[GlcNAc-(1-&gt;4)-Mur2Ac(oyl-L-Ala-gamma-D-Glu-L-Lys-D-Ala-D-Ala)](n)-di-trans,octa-cis-undecaprenyl diphosphate + beta-D-GlcNAc-(1-&gt;4)-Mur2Ac(oyl-L-Ala-gamma-D-Glu-L-Lys-D-Ala-D-Ala)-di-trans,octa-cis-undecaprenyl diphosphate = [GlcNAc-(1-&gt;4)-Mur2Ac(oyl-L-Ala-gamma-D-Glu-L-Lys-D-Ala-D-Ala)](n+1)-di-trans,octa-cis-undecaprenyl diphosphate + di-trans,octa-cis-undecaprenyl diphosphate + H(+)</text>
        <dbReference type="Rhea" id="RHEA:23708"/>
        <dbReference type="Rhea" id="RHEA-COMP:9602"/>
        <dbReference type="Rhea" id="RHEA-COMP:9603"/>
        <dbReference type="ChEBI" id="CHEBI:15378"/>
        <dbReference type="ChEBI" id="CHEBI:58405"/>
        <dbReference type="ChEBI" id="CHEBI:60033"/>
        <dbReference type="ChEBI" id="CHEBI:78435"/>
        <dbReference type="EC" id="2.4.99.28"/>
    </reaction>
</comment>
<keyword evidence="7 16" id="KW-1133">Transmembrane helix</keyword>
<dbReference type="InterPro" id="IPR001182">
    <property type="entry name" value="FtsW/RodA"/>
</dbReference>
<dbReference type="GO" id="GO:0005886">
    <property type="term" value="C:plasma membrane"/>
    <property type="evidence" value="ECO:0007669"/>
    <property type="project" value="TreeGrafter"/>
</dbReference>
<sequence>MNRLASRLLDGARPARDWPWRRALAKPRLRLASSGKAQAGHARAPTPSPRSRLLLATAALIALLLALQAWSLLRAPAAWYPGRILVRLAPGETLTLGARELAAPRAEQAHLQLRRDARGAWHIASVVSATPPVLHRNGTDLRMSGVTLDGARQFQAGAAIFGITAFDGGEIAFRHAGDTWRYDGATLYRNGAAQPACADAHPAARLAAIWNRAAPRALTLARPLALGGNVHCGNRLGLPALAPGAATLARGDGGLRFAPGAQDDGHTALRIAGATGDTDLRRRELPLAGVSAFTAGNTRFSLSALEGGLALAPARNVALYAAPDARLDPRVEWEWRQRALWGMDAASATMPSFIWLAIAISFAAIAVIAVRRSAARWRDTVTLAAALSLLLAGVLAMLAQRGGHPPSAACSLALAAAALTPWLAVPARLPLAVAAALVLLAAGLLAQLELGLGAGVSSWLRYYQKSTALLAIGSGAGALCRLWLRSPRAPMRQRTVEWLLASLAAVALAALAAQVLWGDETGVFDLQPVELAKLALTALTAHCLALRLGWRSPNDGDRAGGARWLRLIGPALLFLALLGLALVQVDDYSPLILLLIWSAAMACAYALATRKHAMTACLAALALGAGAAVTALGGASADTLAGLSSGFYADRFQVWLAPSEHPHTGQQMLLAARAIAEGGWWGADHMLGLRSLGQPAGAAIGIPAVQDDFAPSFFINRHGLLGALLLWAAQATLLAGLARMAAASRAAAGEARDYRLAWLARFRCFALCGGAAFVFGHLLLSWGTNLAIFPVMGQPMSFLSAGGSHLLFFLCPLLAFSTVSAQS</sequence>
<evidence type="ECO:0000256" key="6">
    <source>
        <dbReference type="ARBA" id="ARBA00022984"/>
    </source>
</evidence>
<keyword evidence="17" id="KW-0131">Cell cycle</keyword>
<reference evidence="18" key="1">
    <citation type="submission" date="2016-10" db="EMBL/GenBank/DDBJ databases">
        <authorList>
            <person name="Varghese N."/>
            <person name="Submissions S."/>
        </authorList>
    </citation>
    <scope>NUCLEOTIDE SEQUENCE [LARGE SCALE GENOMIC DNA]</scope>
    <source>
        <strain evidence="18">CGMCC 1.11014</strain>
    </source>
</reference>
<feature type="transmembrane region" description="Helical" evidence="16">
    <location>
        <begin position="562"/>
        <end position="582"/>
    </location>
</feature>
<evidence type="ECO:0000256" key="10">
    <source>
        <dbReference type="ARBA" id="ARBA00033270"/>
    </source>
</evidence>
<evidence type="ECO:0000256" key="4">
    <source>
        <dbReference type="ARBA" id="ARBA00022692"/>
    </source>
</evidence>
<evidence type="ECO:0000256" key="14">
    <source>
        <dbReference type="ARBA" id="ARBA00044770"/>
    </source>
</evidence>
<keyword evidence="17" id="KW-0132">Cell division</keyword>
<dbReference type="GO" id="GO:0009252">
    <property type="term" value="P:peptidoglycan biosynthetic process"/>
    <property type="evidence" value="ECO:0007669"/>
    <property type="project" value="UniProtKB-KW"/>
</dbReference>
<dbReference type="AlphaFoldDB" id="A0A1I7GRA6"/>
<feature type="transmembrane region" description="Helical" evidence="16">
    <location>
        <begin position="353"/>
        <end position="370"/>
    </location>
</feature>
<evidence type="ECO:0000256" key="11">
    <source>
        <dbReference type="ARBA" id="ARBA00038053"/>
    </source>
</evidence>
<evidence type="ECO:0000256" key="16">
    <source>
        <dbReference type="SAM" id="Phobius"/>
    </source>
</evidence>
<evidence type="ECO:0000256" key="5">
    <source>
        <dbReference type="ARBA" id="ARBA00022960"/>
    </source>
</evidence>
<keyword evidence="8 16" id="KW-0472">Membrane</keyword>
<feature type="transmembrane region" description="Helical" evidence="16">
    <location>
        <begin position="720"/>
        <end position="741"/>
    </location>
</feature>
<feature type="transmembrane region" description="Helical" evidence="16">
    <location>
        <begin position="615"/>
        <end position="637"/>
    </location>
</feature>
<feature type="transmembrane region" description="Helical" evidence="16">
    <location>
        <begin position="496"/>
        <end position="517"/>
    </location>
</feature>
<dbReference type="Proteomes" id="UP000199391">
    <property type="component" value="Unassembled WGS sequence"/>
</dbReference>
<dbReference type="GO" id="GO:0032153">
    <property type="term" value="C:cell division site"/>
    <property type="evidence" value="ECO:0007669"/>
    <property type="project" value="TreeGrafter"/>
</dbReference>
<dbReference type="OrthoDB" id="8708749at2"/>
<feature type="transmembrane region" description="Helical" evidence="16">
    <location>
        <begin position="431"/>
        <end position="448"/>
    </location>
</feature>
<dbReference type="GO" id="GO:0015648">
    <property type="term" value="F:lipid-linked peptidoglycan transporter activity"/>
    <property type="evidence" value="ECO:0007669"/>
    <property type="project" value="TreeGrafter"/>
</dbReference>
<keyword evidence="3" id="KW-0808">Transferase</keyword>
<dbReference type="RefSeq" id="WP_093554478.1">
    <property type="nucleotide sequence ID" value="NZ_FPBO01000004.1"/>
</dbReference>
<dbReference type="PANTHER" id="PTHR30474:SF2">
    <property type="entry name" value="PEPTIDOGLYCAN GLYCOSYLTRANSFERASE FTSW-RELATED"/>
    <property type="match status" value="1"/>
</dbReference>
<evidence type="ECO:0000256" key="9">
    <source>
        <dbReference type="ARBA" id="ARBA00032370"/>
    </source>
</evidence>
<keyword evidence="18" id="KW-1185">Reference proteome</keyword>
<feature type="transmembrane region" description="Helical" evidence="16">
    <location>
        <begin position="588"/>
        <end position="608"/>
    </location>
</feature>